<sequence length="93" mass="10407">MGKGGRQSDARRTRSGARIYVHHQGPDLGPIEGRYSPTVENPPGMSNTAQLPRRIQDDLPYMEAKYPLTHKLKGPRINCNSPTVLITLGRREQ</sequence>
<keyword evidence="3" id="KW-1185">Reference proteome</keyword>
<evidence type="ECO:0000313" key="2">
    <source>
        <dbReference type="EMBL" id="MPC25777.1"/>
    </source>
</evidence>
<dbReference type="Proteomes" id="UP000324222">
    <property type="component" value="Unassembled WGS sequence"/>
</dbReference>
<dbReference type="EMBL" id="VSRR010001506">
    <property type="protein sequence ID" value="MPC25777.1"/>
    <property type="molecule type" value="Genomic_DNA"/>
</dbReference>
<feature type="compositionally biased region" description="Basic and acidic residues" evidence="1">
    <location>
        <begin position="1"/>
        <end position="12"/>
    </location>
</feature>
<name>A0A5B7DXL8_PORTR</name>
<gene>
    <name evidence="2" type="ORF">E2C01_018899</name>
</gene>
<reference evidence="2 3" key="1">
    <citation type="submission" date="2019-05" db="EMBL/GenBank/DDBJ databases">
        <title>Another draft genome of Portunus trituberculatus and its Hox gene families provides insights of decapod evolution.</title>
        <authorList>
            <person name="Jeong J.-H."/>
            <person name="Song I."/>
            <person name="Kim S."/>
            <person name="Choi T."/>
            <person name="Kim D."/>
            <person name="Ryu S."/>
            <person name="Kim W."/>
        </authorList>
    </citation>
    <scope>NUCLEOTIDE SEQUENCE [LARGE SCALE GENOMIC DNA]</scope>
    <source>
        <tissue evidence="2">Muscle</tissue>
    </source>
</reference>
<feature type="region of interest" description="Disordered" evidence="1">
    <location>
        <begin position="1"/>
        <end position="50"/>
    </location>
</feature>
<organism evidence="2 3">
    <name type="scientific">Portunus trituberculatus</name>
    <name type="common">Swimming crab</name>
    <name type="synonym">Neptunus trituberculatus</name>
    <dbReference type="NCBI Taxonomy" id="210409"/>
    <lineage>
        <taxon>Eukaryota</taxon>
        <taxon>Metazoa</taxon>
        <taxon>Ecdysozoa</taxon>
        <taxon>Arthropoda</taxon>
        <taxon>Crustacea</taxon>
        <taxon>Multicrustacea</taxon>
        <taxon>Malacostraca</taxon>
        <taxon>Eumalacostraca</taxon>
        <taxon>Eucarida</taxon>
        <taxon>Decapoda</taxon>
        <taxon>Pleocyemata</taxon>
        <taxon>Brachyura</taxon>
        <taxon>Eubrachyura</taxon>
        <taxon>Portunoidea</taxon>
        <taxon>Portunidae</taxon>
        <taxon>Portuninae</taxon>
        <taxon>Portunus</taxon>
    </lineage>
</organism>
<accession>A0A5B7DXL8</accession>
<comment type="caution">
    <text evidence="2">The sequence shown here is derived from an EMBL/GenBank/DDBJ whole genome shotgun (WGS) entry which is preliminary data.</text>
</comment>
<protein>
    <submittedName>
        <fullName evidence="2">Uncharacterized protein</fullName>
    </submittedName>
</protein>
<evidence type="ECO:0000256" key="1">
    <source>
        <dbReference type="SAM" id="MobiDB-lite"/>
    </source>
</evidence>
<proteinExistence type="predicted"/>
<evidence type="ECO:0000313" key="3">
    <source>
        <dbReference type="Proteomes" id="UP000324222"/>
    </source>
</evidence>
<dbReference type="AlphaFoldDB" id="A0A5B7DXL8"/>